<gene>
    <name evidence="1" type="ORF">C4A13_00235</name>
</gene>
<evidence type="ECO:0000313" key="1">
    <source>
        <dbReference type="EMBL" id="RDR28389.1"/>
    </source>
</evidence>
<protein>
    <recommendedName>
        <fullName evidence="3">Tail spike TSP1/Gp66 N-terminal domain-containing protein</fullName>
    </recommendedName>
</protein>
<proteinExistence type="predicted"/>
<dbReference type="AlphaFoldDB" id="A0A370VAH3"/>
<evidence type="ECO:0008006" key="3">
    <source>
        <dbReference type="Google" id="ProtNLM"/>
    </source>
</evidence>
<name>A0A370VAH3_9ESCH</name>
<dbReference type="RefSeq" id="WP_258865390.1">
    <property type="nucleotide sequence ID" value="NZ_QONN01000207.1"/>
</dbReference>
<reference evidence="1 2" key="1">
    <citation type="submission" date="2018-06" db="EMBL/GenBank/DDBJ databases">
        <title>Recombination Drives Gene Content and Phenotype Evolution in Wild Type E. coli Strains.</title>
        <authorList>
            <person name="Field C.M."/>
            <person name="Silander O.K."/>
            <person name="Van Nimwegen E."/>
        </authorList>
    </citation>
    <scope>NUCLEOTIDE SEQUENCE [LARGE SCALE GENOMIC DNA]</scope>
    <source>
        <strain evidence="1 2">SC344</strain>
    </source>
</reference>
<accession>A0A370VAH3</accession>
<sequence>MTVSTEVDHNEYTGNGVTTSFPYTFRIFKKSDLTVQIADLNENITVLKLDTDYSVTGAGGYNGGNVILSKALANGHQISISRELPVTQETDLRNQGKFFAEVHEDALDKLTMLIQQVGSMFRLALRKPSIIANWYDALNNYIRNVRDPRDPQDAATKNYVDGVANSNLSRTLRTPEPIPSLPNAATRANKIIAFDSAGNPYVTMPPSGSATDVFVELAKPTGPTLIGVQPQGNLSQLLIYVTPEQFGAIGDGTAHPLSERYLTLSAAQAVYPFVTSLTQTIDWAACQAADNYARGKVPVRCPFYANYHFGSTNYLSLGVNSKWYGSDSTMTDSGGATMTRTNGSGFAFGQDAIVRVMDAAAAGSSDQFVRGIVFKGFRLTRGVARRSATKGTSRIGLHLYNAIKAEIDITPNGNEYGLFGYIAWGHKITVRGDSNHKHLFIDAVSASPEYTPPGGEAVTACDIRIEADAGPFGVVLRKCKYTRIHGFVEGAIASASQPNYDYVNETAVAVTLIDCDSIDVSQLGIEAWQGVHLYASGSTVTMTESWTQDSLLLNTTGKHGAFQSMSALTGASELAVLPATNNSYFYALNMSSVTIKNMTCDMSGAGFANTFLCTTNEANSRILFENTKVYFGSSRLLHPLNGYWSNIDTINDPYIPSYLVPSGHTYIGRGKCIALDYTSTTLAADGT</sequence>
<evidence type="ECO:0000313" key="2">
    <source>
        <dbReference type="Proteomes" id="UP000254454"/>
    </source>
</evidence>
<dbReference type="Proteomes" id="UP000254454">
    <property type="component" value="Unassembled WGS sequence"/>
</dbReference>
<comment type="caution">
    <text evidence="1">The sequence shown here is derived from an EMBL/GenBank/DDBJ whole genome shotgun (WGS) entry which is preliminary data.</text>
</comment>
<dbReference type="EMBL" id="QONO01000049">
    <property type="protein sequence ID" value="RDR28389.1"/>
    <property type="molecule type" value="Genomic_DNA"/>
</dbReference>
<organism evidence="1 2">
    <name type="scientific">Escherichia marmotae</name>
    <dbReference type="NCBI Taxonomy" id="1499973"/>
    <lineage>
        <taxon>Bacteria</taxon>
        <taxon>Pseudomonadati</taxon>
        <taxon>Pseudomonadota</taxon>
        <taxon>Gammaproteobacteria</taxon>
        <taxon>Enterobacterales</taxon>
        <taxon>Enterobacteriaceae</taxon>
        <taxon>Escherichia</taxon>
    </lineage>
</organism>